<evidence type="ECO:0000313" key="1">
    <source>
        <dbReference type="EMBL" id="KFG77335.1"/>
    </source>
</evidence>
<dbReference type="HOGENOM" id="CLU_2652971_0_0_11"/>
<proteinExistence type="predicted"/>
<protein>
    <submittedName>
        <fullName evidence="1">Uncharacterized protein</fullName>
    </submittedName>
</protein>
<accession>A0A086N867</accession>
<dbReference type="Proteomes" id="UP000029095">
    <property type="component" value="Unassembled WGS sequence"/>
</dbReference>
<gene>
    <name evidence="1" type="ORF">FM21_15200</name>
</gene>
<keyword evidence="2" id="KW-1185">Reference proteome</keyword>
<name>A0A086N867_9ACTN</name>
<organism evidence="1 2">
    <name type="scientific">Streptomyces mutabilis</name>
    <dbReference type="NCBI Taxonomy" id="67332"/>
    <lineage>
        <taxon>Bacteria</taxon>
        <taxon>Bacillati</taxon>
        <taxon>Actinomycetota</taxon>
        <taxon>Actinomycetes</taxon>
        <taxon>Kitasatosporales</taxon>
        <taxon>Streptomycetaceae</taxon>
        <taxon>Streptomyces</taxon>
    </lineage>
</organism>
<sequence length="76" mass="7463">MPCGDQVGGNGEQRFEQHVLTGVGGAAFTGQAAARADGPGGRFRPGGSVMCGLHPVCDLPGTRSVGGWLPAAVGTG</sequence>
<reference evidence="1 2" key="1">
    <citation type="submission" date="2014-05" db="EMBL/GenBank/DDBJ databases">
        <title>Complete genome sequence of the Streptomyces mutabilis TRM45540.</title>
        <authorList>
            <person name="Luo X."/>
            <person name="Zhang L."/>
        </authorList>
    </citation>
    <scope>NUCLEOTIDE SEQUENCE [LARGE SCALE GENOMIC DNA]</scope>
    <source>
        <strain evidence="1 2">TRM45540</strain>
    </source>
</reference>
<comment type="caution">
    <text evidence="1">The sequence shown here is derived from an EMBL/GenBank/DDBJ whole genome shotgun (WGS) entry which is preliminary data.</text>
</comment>
<dbReference type="EMBL" id="JNFQ01000001">
    <property type="protein sequence ID" value="KFG77335.1"/>
    <property type="molecule type" value="Genomic_DNA"/>
</dbReference>
<dbReference type="AlphaFoldDB" id="A0A086N867"/>
<evidence type="ECO:0000313" key="2">
    <source>
        <dbReference type="Proteomes" id="UP000029095"/>
    </source>
</evidence>